<feature type="domain" description="Circularly permuted ATP-grasp type 2" evidence="3">
    <location>
        <begin position="91"/>
        <end position="467"/>
    </location>
</feature>
<dbReference type="InterPro" id="IPR007296">
    <property type="entry name" value="DUF403"/>
</dbReference>
<keyword evidence="5" id="KW-1185">Reference proteome</keyword>
<name>A0A840YIF2_9PROT</name>
<dbReference type="Proteomes" id="UP000580654">
    <property type="component" value="Unassembled WGS sequence"/>
</dbReference>
<protein>
    <submittedName>
        <fullName evidence="4">Putative circularly permuted ATP-grasp superfamily protein/putative alpha-E superfamily protein</fullName>
    </submittedName>
</protein>
<dbReference type="InterPro" id="IPR051680">
    <property type="entry name" value="ATP-dep_Glu-Cys_Ligase-2"/>
</dbReference>
<feature type="domain" description="DUF403" evidence="2">
    <location>
        <begin position="510"/>
        <end position="820"/>
    </location>
</feature>
<sequence length="839" mass="89266">MDRASPTLSSQDAAGRPAAVPRDGMRDEMVDGRGRVRAHWSALLGSFHGLPEGGLLHRARLLDRAFEEEGSAGFLPSASRGKASRRLDPVPLIMDGEEFDRLAEGLAQRARLLEAVLADLYGPQRLLAEGLVPPELVFPNPAFLRPCRHGISGRFLHAYAADLLRGPDGAWRVTGDSVVAMDGFSQVYANRSHMARVLPECARAVQMRPIRPFLDLWRELLQRAAGSELSGAATVALLTPGVGHPDWAEHVTLARELSCALAEVGDLSARGGALYLKTLRGLQPVRVLLSRLPGASIDPLELGGRPSQGISGLLDAMRAGAVVLHNHPGAALAEAPGLPAFLPSLSRALLGEEPALLSAETLWLGDPASLDRFRAAPDAFLPRPVARPGAGPETDPRGWARIEADPRGWARIEADPRGWAATALPQPSSAPSLAGDGLEPRPVVLRLYLLHDGAGWQCLSGGLARVADENGRPTDLCKDVWVTSEDRAEIRGPGPLHIPALSIRRTAGDLPSRVADNLFWLGRYVERLDDSARLMRATLTRLNRATVLPRDLAEVASLSRCLLDARLIQAEDVPSSGNDSALRRALLAAGKEGGRVHRLTGEVARLVEATRDRLTGDMHAAFTLPLRDTRAALMEADGPAALGAALGWLVRYASGVAGVAAENMVRGGAHTFLDLGRRLERGTSIAALLGNVLKEPPARIESALSLALELCDSVITYRSRYLNVVQPAPALDLVMADPANPRGLVFQFAAAEELLARVEGGGDPSLSAWARRLRLEVEAMAAEVAGSAEGAAAAAALSPRLLAVEHAVGDLSDAIGRRYFTLLAAPRLLGVDTVERGAA</sequence>
<evidence type="ECO:0000313" key="5">
    <source>
        <dbReference type="Proteomes" id="UP000580654"/>
    </source>
</evidence>
<organism evidence="4 5">
    <name type="scientific">Muricoccus pecuniae</name>
    <dbReference type="NCBI Taxonomy" id="693023"/>
    <lineage>
        <taxon>Bacteria</taxon>
        <taxon>Pseudomonadati</taxon>
        <taxon>Pseudomonadota</taxon>
        <taxon>Alphaproteobacteria</taxon>
        <taxon>Acetobacterales</taxon>
        <taxon>Roseomonadaceae</taxon>
        <taxon>Muricoccus</taxon>
    </lineage>
</organism>
<reference evidence="4 5" key="1">
    <citation type="submission" date="2020-08" db="EMBL/GenBank/DDBJ databases">
        <title>Genomic Encyclopedia of Type Strains, Phase IV (KMG-IV): sequencing the most valuable type-strain genomes for metagenomic binning, comparative biology and taxonomic classification.</title>
        <authorList>
            <person name="Goeker M."/>
        </authorList>
    </citation>
    <scope>NUCLEOTIDE SEQUENCE [LARGE SCALE GENOMIC DNA]</scope>
    <source>
        <strain evidence="4 5">DSM 25622</strain>
    </source>
</reference>
<feature type="region of interest" description="Disordered" evidence="1">
    <location>
        <begin position="1"/>
        <end position="26"/>
    </location>
</feature>
<evidence type="ECO:0000259" key="2">
    <source>
        <dbReference type="Pfam" id="PF04168"/>
    </source>
</evidence>
<dbReference type="Pfam" id="PF04168">
    <property type="entry name" value="Alpha-E"/>
    <property type="match status" value="1"/>
</dbReference>
<dbReference type="RefSeq" id="WP_184516366.1">
    <property type="nucleotide sequence ID" value="NZ_JACIJD010000006.1"/>
</dbReference>
<feature type="compositionally biased region" description="Polar residues" evidence="1">
    <location>
        <begin position="1"/>
        <end position="12"/>
    </location>
</feature>
<dbReference type="PANTHER" id="PTHR34595">
    <property type="entry name" value="BLR5612 PROTEIN"/>
    <property type="match status" value="1"/>
</dbReference>
<gene>
    <name evidence="4" type="ORF">FHS87_001737</name>
</gene>
<dbReference type="SUPFAM" id="SSF56059">
    <property type="entry name" value="Glutathione synthetase ATP-binding domain-like"/>
    <property type="match status" value="1"/>
</dbReference>
<evidence type="ECO:0000256" key="1">
    <source>
        <dbReference type="SAM" id="MobiDB-lite"/>
    </source>
</evidence>
<evidence type="ECO:0000259" key="3">
    <source>
        <dbReference type="Pfam" id="PF14403"/>
    </source>
</evidence>
<evidence type="ECO:0000313" key="4">
    <source>
        <dbReference type="EMBL" id="MBB5693704.1"/>
    </source>
</evidence>
<dbReference type="PANTHER" id="PTHR34595:SF2">
    <property type="entry name" value="BLR2978 PROTEIN"/>
    <property type="match status" value="1"/>
</dbReference>
<dbReference type="Pfam" id="PF14403">
    <property type="entry name" value="CP_ATPgrasp_2"/>
    <property type="match status" value="1"/>
</dbReference>
<comment type="caution">
    <text evidence="4">The sequence shown here is derived from an EMBL/GenBank/DDBJ whole genome shotgun (WGS) entry which is preliminary data.</text>
</comment>
<dbReference type="EMBL" id="JACIJD010000006">
    <property type="protein sequence ID" value="MBB5693704.1"/>
    <property type="molecule type" value="Genomic_DNA"/>
</dbReference>
<proteinExistence type="predicted"/>
<accession>A0A840YIF2</accession>
<dbReference type="AlphaFoldDB" id="A0A840YIF2"/>
<dbReference type="InterPro" id="IPR025841">
    <property type="entry name" value="CP_ATPgrasp_2"/>
</dbReference>
<dbReference type="Gene3D" id="3.40.50.11290">
    <property type="match status" value="1"/>
</dbReference>